<evidence type="ECO:0000256" key="2">
    <source>
        <dbReference type="ARBA" id="ARBA00009849"/>
    </source>
</evidence>
<keyword evidence="9 13" id="KW-0869">Chloride channel</keyword>
<name>A0ABD3WUS8_SINWO</name>
<evidence type="ECO:0000256" key="5">
    <source>
        <dbReference type="ARBA" id="ARBA00022692"/>
    </source>
</evidence>
<evidence type="ECO:0000256" key="11">
    <source>
        <dbReference type="ARBA" id="ARBA00023214"/>
    </source>
</evidence>
<keyword evidence="5 13" id="KW-0812">Transmembrane</keyword>
<dbReference type="GO" id="GO:0034707">
    <property type="term" value="C:chloride channel complex"/>
    <property type="evidence" value="ECO:0007669"/>
    <property type="project" value="UniProtKB-UniRule"/>
</dbReference>
<evidence type="ECO:0000256" key="13">
    <source>
        <dbReference type="RuleBase" id="RU361114"/>
    </source>
</evidence>
<feature type="transmembrane region" description="Helical" evidence="13">
    <location>
        <begin position="40"/>
        <end position="66"/>
    </location>
</feature>
<evidence type="ECO:0000313" key="15">
    <source>
        <dbReference type="EMBL" id="KAL3877136.1"/>
    </source>
</evidence>
<keyword evidence="3 13" id="KW-0813">Transport</keyword>
<sequence>MPNEIDMVIELLHQIPHVNFSFQLANSTFDPGSLSYRESIIFLALLPLCWCVLVLLITSICLCVQCHKKKPKQKTRTTCLRLITALFVILSIGGLAVAFYGNEESNKGIQSTVDAIQDTNETVEEALSTLNTLVILANNVATSGVSDLQKAFNNYIVNYTVRTTLSQYVIEIQSAANQVQVDVKGISGNTAEVSFDYIADFTDKVEFYRWIGTIVLCSWQVLVLLVYIVGNLKKSKCWLVWAILFGFVSLLLVWAAAGVYLGGSVAVGDFCYDPKSYVISQGDGPVAKGIIQAYVDCTNKRDPQNFSQAIEDALAKVSNANIALTKAVNLTAPFNISDKIEKPVRYIRDQLSYTQSNITSLSDAVFCQHIHGNYIKALNGICSRALVGVSLILVVLPIMGICLIFIQCFAPRIWLLLGTRKGYDPVDVTDPFLPRPPPYHGYGSMGHDEARSSLHDSSLMDSPRADVHNEPHPGTSLSESPPPAYYAGSFVDQYNNLRPSTSNMGTFPTRASQIN</sequence>
<comment type="function">
    <text evidence="13">Probable chloride channel.</text>
</comment>
<evidence type="ECO:0000313" key="16">
    <source>
        <dbReference type="Proteomes" id="UP001634394"/>
    </source>
</evidence>
<keyword evidence="8 13" id="KW-0472">Membrane</keyword>
<dbReference type="PANTHER" id="PTHR12424:SF8">
    <property type="entry name" value="PROTEIN TWEETY"/>
    <property type="match status" value="1"/>
</dbReference>
<keyword evidence="16" id="KW-1185">Reference proteome</keyword>
<evidence type="ECO:0000256" key="14">
    <source>
        <dbReference type="SAM" id="MobiDB-lite"/>
    </source>
</evidence>
<dbReference type="Proteomes" id="UP001634394">
    <property type="component" value="Unassembled WGS sequence"/>
</dbReference>
<evidence type="ECO:0000256" key="8">
    <source>
        <dbReference type="ARBA" id="ARBA00023136"/>
    </source>
</evidence>
<evidence type="ECO:0000256" key="3">
    <source>
        <dbReference type="ARBA" id="ARBA00022448"/>
    </source>
</evidence>
<comment type="similarity">
    <text evidence="2 13">Belongs to the tweety family.</text>
</comment>
<feature type="region of interest" description="Disordered" evidence="14">
    <location>
        <begin position="444"/>
        <end position="482"/>
    </location>
</feature>
<dbReference type="GO" id="GO:0005886">
    <property type="term" value="C:plasma membrane"/>
    <property type="evidence" value="ECO:0007669"/>
    <property type="project" value="UniProtKB-SubCell"/>
</dbReference>
<feature type="transmembrane region" description="Helical" evidence="13">
    <location>
        <begin position="78"/>
        <end position="100"/>
    </location>
</feature>
<keyword evidence="11 13" id="KW-0868">Chloride</keyword>
<dbReference type="InterPro" id="IPR006990">
    <property type="entry name" value="Tweety"/>
</dbReference>
<keyword evidence="6 13" id="KW-1133">Transmembrane helix</keyword>
<keyword evidence="4" id="KW-1003">Cell membrane</keyword>
<keyword evidence="7 13" id="KW-0406">Ion transport</keyword>
<evidence type="ECO:0000256" key="6">
    <source>
        <dbReference type="ARBA" id="ARBA00022989"/>
    </source>
</evidence>
<keyword evidence="10" id="KW-0325">Glycoprotein</keyword>
<evidence type="ECO:0000256" key="7">
    <source>
        <dbReference type="ARBA" id="ARBA00023065"/>
    </source>
</evidence>
<dbReference type="AlphaFoldDB" id="A0ABD3WUS8"/>
<reference evidence="15 16" key="1">
    <citation type="submission" date="2024-11" db="EMBL/GenBank/DDBJ databases">
        <title>Chromosome-level genome assembly of the freshwater bivalve Anodonta woodiana.</title>
        <authorList>
            <person name="Chen X."/>
        </authorList>
    </citation>
    <scope>NUCLEOTIDE SEQUENCE [LARGE SCALE GENOMIC DNA]</scope>
    <source>
        <strain evidence="15">MN2024</strain>
        <tissue evidence="15">Gills</tissue>
    </source>
</reference>
<evidence type="ECO:0000256" key="1">
    <source>
        <dbReference type="ARBA" id="ARBA00004651"/>
    </source>
</evidence>
<feature type="transmembrane region" description="Helical" evidence="13">
    <location>
        <begin position="385"/>
        <end position="410"/>
    </location>
</feature>
<evidence type="ECO:0000256" key="12">
    <source>
        <dbReference type="ARBA" id="ARBA00023303"/>
    </source>
</evidence>
<gene>
    <name evidence="15" type="ORF">ACJMK2_034887</name>
</gene>
<feature type="transmembrane region" description="Helical" evidence="13">
    <location>
        <begin position="237"/>
        <end position="261"/>
    </location>
</feature>
<proteinExistence type="inferred from homology"/>
<evidence type="ECO:0000256" key="10">
    <source>
        <dbReference type="ARBA" id="ARBA00023180"/>
    </source>
</evidence>
<dbReference type="PANTHER" id="PTHR12424">
    <property type="entry name" value="TWEETY-RELATED"/>
    <property type="match status" value="1"/>
</dbReference>
<protein>
    <recommendedName>
        <fullName evidence="13">Protein tweety homolog</fullName>
    </recommendedName>
</protein>
<dbReference type="Pfam" id="PF04906">
    <property type="entry name" value="Tweety"/>
    <property type="match status" value="1"/>
</dbReference>
<evidence type="ECO:0000256" key="9">
    <source>
        <dbReference type="ARBA" id="ARBA00023173"/>
    </source>
</evidence>
<keyword evidence="12 13" id="KW-0407">Ion channel</keyword>
<evidence type="ECO:0000256" key="4">
    <source>
        <dbReference type="ARBA" id="ARBA00022475"/>
    </source>
</evidence>
<feature type="transmembrane region" description="Helical" evidence="13">
    <location>
        <begin position="207"/>
        <end position="230"/>
    </location>
</feature>
<dbReference type="GO" id="GO:0005254">
    <property type="term" value="F:chloride channel activity"/>
    <property type="evidence" value="ECO:0007669"/>
    <property type="project" value="UniProtKB-UniRule"/>
</dbReference>
<accession>A0ABD3WUS8</accession>
<dbReference type="EMBL" id="JBJQND010000005">
    <property type="protein sequence ID" value="KAL3877136.1"/>
    <property type="molecule type" value="Genomic_DNA"/>
</dbReference>
<comment type="caution">
    <text evidence="15">The sequence shown here is derived from an EMBL/GenBank/DDBJ whole genome shotgun (WGS) entry which is preliminary data.</text>
</comment>
<comment type="subcellular location">
    <subcellularLocation>
        <location evidence="1 13">Cell membrane</location>
        <topology evidence="1 13">Multi-pass membrane protein</topology>
    </subcellularLocation>
</comment>
<organism evidence="15 16">
    <name type="scientific">Sinanodonta woodiana</name>
    <name type="common">Chinese pond mussel</name>
    <name type="synonym">Anodonta woodiana</name>
    <dbReference type="NCBI Taxonomy" id="1069815"/>
    <lineage>
        <taxon>Eukaryota</taxon>
        <taxon>Metazoa</taxon>
        <taxon>Spiralia</taxon>
        <taxon>Lophotrochozoa</taxon>
        <taxon>Mollusca</taxon>
        <taxon>Bivalvia</taxon>
        <taxon>Autobranchia</taxon>
        <taxon>Heteroconchia</taxon>
        <taxon>Palaeoheterodonta</taxon>
        <taxon>Unionida</taxon>
        <taxon>Unionoidea</taxon>
        <taxon>Unionidae</taxon>
        <taxon>Unioninae</taxon>
        <taxon>Sinanodonta</taxon>
    </lineage>
</organism>